<proteinExistence type="predicted"/>
<dbReference type="EMBL" id="WISB01000140">
    <property type="protein sequence ID" value="MQW72209.1"/>
    <property type="molecule type" value="Genomic_DNA"/>
</dbReference>
<comment type="caution">
    <text evidence="1">The sequence shown here is derived from an EMBL/GenBank/DDBJ whole genome shotgun (WGS) entry which is preliminary data.</text>
</comment>
<reference evidence="1" key="1">
    <citation type="journal article" date="2013" name="Genome Biol.">
        <title>Comparative genomics of the core and accessory genomes of 48 Sinorhizobium strains comprising five genospecies.</title>
        <authorList>
            <person name="Sugawara M."/>
            <person name="Epstein B."/>
            <person name="Badgley B.D."/>
            <person name="Unno T."/>
            <person name="Xu L."/>
            <person name="Reese J."/>
            <person name="Gyaneshwar P."/>
            <person name="Denny R."/>
            <person name="Mudge J."/>
            <person name="Bharti A.K."/>
            <person name="Farmer A.D."/>
            <person name="May G.D."/>
            <person name="Woodward J.E."/>
            <person name="Medigue C."/>
            <person name="Vallenet D."/>
            <person name="Lajus A."/>
            <person name="Rouy Z."/>
            <person name="Martinez-Vaz B."/>
            <person name="Tiffin P."/>
            <person name="Young N.D."/>
            <person name="Sadowsky M.J."/>
        </authorList>
    </citation>
    <scope>NUCLEOTIDE SEQUENCE</scope>
    <source>
        <strain evidence="1">M1</strain>
    </source>
</reference>
<accession>A0A6G1WR48</accession>
<name>A0A6G1WR48_9HYPH</name>
<dbReference type="AlphaFoldDB" id="A0A6G1WR48"/>
<sequence>MMALKAYAVLEKDEYTGDIYFAPRAIVAAKAGANEYGDGELSYIQCRRAPWADAFAGKGVPAKVAADHGWHFECHGCGIQIDSDLEEEHRLPVDGIVGTMHGAVYCCARCKWKHIKREARRKQEEAAAIEDFKAIVRARFPDADFADDESEFRGHHAYVTRADRSGFWHRGQVIVAFRFPGMKIGPAHFRVESCHRIGPPIAGYTCCNGDREAFEAYAGATRARH</sequence>
<organism evidence="1">
    <name type="scientific">Sinorhizobium medicae</name>
    <dbReference type="NCBI Taxonomy" id="110321"/>
    <lineage>
        <taxon>Bacteria</taxon>
        <taxon>Pseudomonadati</taxon>
        <taxon>Pseudomonadota</taxon>
        <taxon>Alphaproteobacteria</taxon>
        <taxon>Hyphomicrobiales</taxon>
        <taxon>Rhizobiaceae</taxon>
        <taxon>Sinorhizobium/Ensifer group</taxon>
        <taxon>Sinorhizobium</taxon>
    </lineage>
</organism>
<protein>
    <submittedName>
        <fullName evidence="1">Uncharacterized protein</fullName>
    </submittedName>
</protein>
<dbReference type="RefSeq" id="WP_153413693.1">
    <property type="nucleotide sequence ID" value="NZ_WISB01000140.1"/>
</dbReference>
<gene>
    <name evidence="1" type="ORF">GHJ91_24450</name>
</gene>
<evidence type="ECO:0000313" key="1">
    <source>
        <dbReference type="EMBL" id="MQW72209.1"/>
    </source>
</evidence>